<accession>A0A4T9T7R2</accession>
<dbReference type="Proteomes" id="UP000309454">
    <property type="component" value="Unassembled WGS sequence"/>
</dbReference>
<reference evidence="2 3" key="1">
    <citation type="submission" date="2019-04" db="EMBL/GenBank/DDBJ databases">
        <title>Microbes associate with the intestines of laboratory mice.</title>
        <authorList>
            <person name="Navarre W."/>
            <person name="Wong E."/>
            <person name="Huang K.C."/>
            <person name="Tropini C."/>
            <person name="Ng K."/>
            <person name="Yu B."/>
        </authorList>
    </citation>
    <scope>NUCLEOTIDE SEQUENCE [LARGE SCALE GENOMIC DNA]</scope>
    <source>
        <strain evidence="2 3">NM48_B13</strain>
    </source>
</reference>
<gene>
    <name evidence="2" type="ORF">E5982_05855</name>
</gene>
<dbReference type="Pfam" id="PF01381">
    <property type="entry name" value="HTH_3"/>
    <property type="match status" value="1"/>
</dbReference>
<evidence type="ECO:0000313" key="2">
    <source>
        <dbReference type="EMBL" id="TJW10794.1"/>
    </source>
</evidence>
<proteinExistence type="predicted"/>
<feature type="domain" description="HTH cro/C1-type" evidence="1">
    <location>
        <begin position="18"/>
        <end position="72"/>
    </location>
</feature>
<dbReference type="PROSITE" id="PS50943">
    <property type="entry name" value="HTH_CROC1"/>
    <property type="match status" value="1"/>
</dbReference>
<dbReference type="AlphaFoldDB" id="A0A4T9T7R2"/>
<dbReference type="RefSeq" id="WP_136845773.1">
    <property type="nucleotide sequence ID" value="NZ_CAOKAH010000004.1"/>
</dbReference>
<dbReference type="OrthoDB" id="6637137at2"/>
<organism evidence="2 3">
    <name type="scientific">Parvibacter caecicola</name>
    <dbReference type="NCBI Taxonomy" id="747645"/>
    <lineage>
        <taxon>Bacteria</taxon>
        <taxon>Bacillati</taxon>
        <taxon>Actinomycetota</taxon>
        <taxon>Coriobacteriia</taxon>
        <taxon>Coriobacteriales</taxon>
        <taxon>Coriobacteriaceae</taxon>
        <taxon>Parvibacter</taxon>
    </lineage>
</organism>
<dbReference type="GO" id="GO:0003677">
    <property type="term" value="F:DNA binding"/>
    <property type="evidence" value="ECO:0007669"/>
    <property type="project" value="InterPro"/>
</dbReference>
<name>A0A4T9T7R2_9ACTN</name>
<sequence>MNAPARTRMAAKSIGESLQSWRKLYGISSQELADRAGVSRATVSRLENGDPSVSLATFLNVCGILQIEGRLIDAVDPYETEYGRIRADEELPKRVRR</sequence>
<dbReference type="SMART" id="SM00530">
    <property type="entry name" value="HTH_XRE"/>
    <property type="match status" value="1"/>
</dbReference>
<dbReference type="EMBL" id="SSTM01000003">
    <property type="protein sequence ID" value="TJW10794.1"/>
    <property type="molecule type" value="Genomic_DNA"/>
</dbReference>
<dbReference type="SUPFAM" id="SSF47413">
    <property type="entry name" value="lambda repressor-like DNA-binding domains"/>
    <property type="match status" value="1"/>
</dbReference>
<dbReference type="Gene3D" id="1.10.260.40">
    <property type="entry name" value="lambda repressor-like DNA-binding domains"/>
    <property type="match status" value="1"/>
</dbReference>
<protein>
    <submittedName>
        <fullName evidence="2">Helix-turn-helix transcriptional regulator</fullName>
    </submittedName>
</protein>
<dbReference type="InterPro" id="IPR010982">
    <property type="entry name" value="Lambda_DNA-bd_dom_sf"/>
</dbReference>
<dbReference type="CDD" id="cd00093">
    <property type="entry name" value="HTH_XRE"/>
    <property type="match status" value="1"/>
</dbReference>
<evidence type="ECO:0000259" key="1">
    <source>
        <dbReference type="PROSITE" id="PS50943"/>
    </source>
</evidence>
<comment type="caution">
    <text evidence="2">The sequence shown here is derived from an EMBL/GenBank/DDBJ whole genome shotgun (WGS) entry which is preliminary data.</text>
</comment>
<keyword evidence="3" id="KW-1185">Reference proteome</keyword>
<dbReference type="InterPro" id="IPR001387">
    <property type="entry name" value="Cro/C1-type_HTH"/>
</dbReference>
<evidence type="ECO:0000313" key="3">
    <source>
        <dbReference type="Proteomes" id="UP000309454"/>
    </source>
</evidence>